<evidence type="ECO:0000313" key="3">
    <source>
        <dbReference type="EnsemblPlants" id="TuG1812G0500000033.01.T01.cds321706"/>
    </source>
</evidence>
<reference evidence="3" key="2">
    <citation type="submission" date="2018-03" db="EMBL/GenBank/DDBJ databases">
        <title>The Triticum urartu genome reveals the dynamic nature of wheat genome evolution.</title>
        <authorList>
            <person name="Ling H."/>
            <person name="Ma B."/>
            <person name="Shi X."/>
            <person name="Liu H."/>
            <person name="Dong L."/>
            <person name="Sun H."/>
            <person name="Cao Y."/>
            <person name="Gao Q."/>
            <person name="Zheng S."/>
            <person name="Li Y."/>
            <person name="Yu Y."/>
            <person name="Du H."/>
            <person name="Qi M."/>
            <person name="Li Y."/>
            <person name="Yu H."/>
            <person name="Cui Y."/>
            <person name="Wang N."/>
            <person name="Chen C."/>
            <person name="Wu H."/>
            <person name="Zhao Y."/>
            <person name="Zhang J."/>
            <person name="Li Y."/>
            <person name="Zhou W."/>
            <person name="Zhang B."/>
            <person name="Hu W."/>
            <person name="Eijk M."/>
            <person name="Tang J."/>
            <person name="Witsenboer H."/>
            <person name="Zhao S."/>
            <person name="Li Z."/>
            <person name="Zhang A."/>
            <person name="Wang D."/>
            <person name="Liang C."/>
        </authorList>
    </citation>
    <scope>NUCLEOTIDE SEQUENCE [LARGE SCALE GENOMIC DNA]</scope>
    <source>
        <strain evidence="3">cv. G1812</strain>
    </source>
</reference>
<reference evidence="3" key="3">
    <citation type="submission" date="2022-06" db="UniProtKB">
        <authorList>
            <consortium name="EnsemblPlants"/>
        </authorList>
    </citation>
    <scope>IDENTIFICATION</scope>
</reference>
<keyword evidence="4" id="KW-1185">Reference proteome</keyword>
<protein>
    <recommendedName>
        <fullName evidence="2">AAA-type ATPase N-terminal domain-containing protein</fullName>
    </recommendedName>
</protein>
<dbReference type="Pfam" id="PF14363">
    <property type="entry name" value="AAA_assoc"/>
    <property type="match status" value="1"/>
</dbReference>
<dbReference type="InterPro" id="IPR025753">
    <property type="entry name" value="AAA_N_dom"/>
</dbReference>
<dbReference type="Gramene" id="TuG1812G0500000033.01.T01">
    <property type="protein sequence ID" value="TuG1812G0500000033.01.T01.cds321706"/>
    <property type="gene ID" value="TuG1812G0500000033.01"/>
</dbReference>
<dbReference type="PANTHER" id="PTHR23070">
    <property type="entry name" value="BCS1 AAA-TYPE ATPASE"/>
    <property type="match status" value="1"/>
</dbReference>
<dbReference type="EnsemblPlants" id="TuG1812G0500000033.01.T01">
    <property type="protein sequence ID" value="TuG1812G0500000033.01.T01.cds321706"/>
    <property type="gene ID" value="TuG1812G0500000033.01"/>
</dbReference>
<proteinExistence type="predicted"/>
<dbReference type="InterPro" id="IPR050747">
    <property type="entry name" value="Mitochondrial_chaperone_BCS1"/>
</dbReference>
<feature type="domain" description="AAA-type ATPase N-terminal" evidence="2">
    <location>
        <begin position="29"/>
        <end position="123"/>
    </location>
</feature>
<evidence type="ECO:0000256" key="1">
    <source>
        <dbReference type="SAM" id="Phobius"/>
    </source>
</evidence>
<evidence type="ECO:0000259" key="2">
    <source>
        <dbReference type="Pfam" id="PF14363"/>
    </source>
</evidence>
<dbReference type="AlphaFoldDB" id="A0A8R7Q9G6"/>
<sequence>MAPMAEWLPWFGSAVASAIFLWSMVQNHVPDTLRLFLTTRAAKIAANFNPYHEITISEYGAKRFQRSEFFLAVEAYVSDACARHAWRLKAELGKDSKNLQIAVDDHEEVTDDFSGTTLWWYASKQQSKANVISIYPSQDEKRFYRVVFHRRHRELVVGFYLPFILSKGRAVTVKNRQRRLFTNNAGGSWNPYRAKSV</sequence>
<keyword evidence="1" id="KW-1133">Transmembrane helix</keyword>
<name>A0A8R7Q9G6_TRIUA</name>
<accession>A0A8R7Q9G6</accession>
<reference evidence="4" key="1">
    <citation type="journal article" date="2013" name="Nature">
        <title>Draft genome of the wheat A-genome progenitor Triticum urartu.</title>
        <authorList>
            <person name="Ling H.Q."/>
            <person name="Zhao S."/>
            <person name="Liu D."/>
            <person name="Wang J."/>
            <person name="Sun H."/>
            <person name="Zhang C."/>
            <person name="Fan H."/>
            <person name="Li D."/>
            <person name="Dong L."/>
            <person name="Tao Y."/>
            <person name="Gao C."/>
            <person name="Wu H."/>
            <person name="Li Y."/>
            <person name="Cui Y."/>
            <person name="Guo X."/>
            <person name="Zheng S."/>
            <person name="Wang B."/>
            <person name="Yu K."/>
            <person name="Liang Q."/>
            <person name="Yang W."/>
            <person name="Lou X."/>
            <person name="Chen J."/>
            <person name="Feng M."/>
            <person name="Jian J."/>
            <person name="Zhang X."/>
            <person name="Luo G."/>
            <person name="Jiang Y."/>
            <person name="Liu J."/>
            <person name="Wang Z."/>
            <person name="Sha Y."/>
            <person name="Zhang B."/>
            <person name="Wu H."/>
            <person name="Tang D."/>
            <person name="Shen Q."/>
            <person name="Xue P."/>
            <person name="Zou S."/>
            <person name="Wang X."/>
            <person name="Liu X."/>
            <person name="Wang F."/>
            <person name="Yang Y."/>
            <person name="An X."/>
            <person name="Dong Z."/>
            <person name="Zhang K."/>
            <person name="Zhang X."/>
            <person name="Luo M.C."/>
            <person name="Dvorak J."/>
            <person name="Tong Y."/>
            <person name="Wang J."/>
            <person name="Yang H."/>
            <person name="Li Z."/>
            <person name="Wang D."/>
            <person name="Zhang A."/>
            <person name="Wang J."/>
        </authorList>
    </citation>
    <scope>NUCLEOTIDE SEQUENCE</scope>
    <source>
        <strain evidence="4">cv. G1812</strain>
    </source>
</reference>
<dbReference type="Proteomes" id="UP000015106">
    <property type="component" value="Chromosome 5"/>
</dbReference>
<keyword evidence="1" id="KW-0472">Membrane</keyword>
<feature type="transmembrane region" description="Helical" evidence="1">
    <location>
        <begin position="7"/>
        <end position="25"/>
    </location>
</feature>
<keyword evidence="1" id="KW-0812">Transmembrane</keyword>
<evidence type="ECO:0000313" key="4">
    <source>
        <dbReference type="Proteomes" id="UP000015106"/>
    </source>
</evidence>
<organism evidence="3 4">
    <name type="scientific">Triticum urartu</name>
    <name type="common">Red wild einkorn</name>
    <name type="synonym">Crithodium urartu</name>
    <dbReference type="NCBI Taxonomy" id="4572"/>
    <lineage>
        <taxon>Eukaryota</taxon>
        <taxon>Viridiplantae</taxon>
        <taxon>Streptophyta</taxon>
        <taxon>Embryophyta</taxon>
        <taxon>Tracheophyta</taxon>
        <taxon>Spermatophyta</taxon>
        <taxon>Magnoliopsida</taxon>
        <taxon>Liliopsida</taxon>
        <taxon>Poales</taxon>
        <taxon>Poaceae</taxon>
        <taxon>BOP clade</taxon>
        <taxon>Pooideae</taxon>
        <taxon>Triticodae</taxon>
        <taxon>Triticeae</taxon>
        <taxon>Triticinae</taxon>
        <taxon>Triticum</taxon>
    </lineage>
</organism>